<protein>
    <recommendedName>
        <fullName evidence="8">Site-specific DNA-methyltransferase (adenine-specific)</fullName>
    </recommendedName>
</protein>
<feature type="domain" description="DNA methylase adenine-specific" evidence="4">
    <location>
        <begin position="550"/>
        <end position="635"/>
    </location>
</feature>
<evidence type="ECO:0008006" key="8">
    <source>
        <dbReference type="Google" id="ProtNLM"/>
    </source>
</evidence>
<evidence type="ECO:0000313" key="6">
    <source>
        <dbReference type="EMBL" id="GGX87712.1"/>
    </source>
</evidence>
<dbReference type="InterPro" id="IPR029464">
    <property type="entry name" value="HSDR_N"/>
</dbReference>
<dbReference type="PANTHER" id="PTHR42998:SF1">
    <property type="entry name" value="TYPE I RESTRICTION ENZYME HINDI METHYLASE SUBUNIT"/>
    <property type="match status" value="1"/>
</dbReference>
<evidence type="ECO:0000256" key="1">
    <source>
        <dbReference type="ARBA" id="ARBA00006594"/>
    </source>
</evidence>
<dbReference type="Pfam" id="PF02384">
    <property type="entry name" value="N6_Mtase"/>
    <property type="match status" value="3"/>
</dbReference>
<name>A0ABQ2YMF7_9NEIS</name>
<dbReference type="RefSeq" id="WP_189373451.1">
    <property type="nucleotide sequence ID" value="NZ_BMYW01000004.1"/>
</dbReference>
<gene>
    <name evidence="6" type="ORF">GCM10011290_14140</name>
</gene>
<dbReference type="PROSITE" id="PS00092">
    <property type="entry name" value="N6_MTASE"/>
    <property type="match status" value="1"/>
</dbReference>
<dbReference type="InterPro" id="IPR002052">
    <property type="entry name" value="DNA_methylase_N6_adenine_CS"/>
</dbReference>
<keyword evidence="7" id="KW-1185">Reference proteome</keyword>
<evidence type="ECO:0000259" key="4">
    <source>
        <dbReference type="Pfam" id="PF02384"/>
    </source>
</evidence>
<dbReference type="EMBL" id="BMYW01000004">
    <property type="protein sequence ID" value="GGX87712.1"/>
    <property type="molecule type" value="Genomic_DNA"/>
</dbReference>
<feature type="domain" description="Type I restriction enzyme R protein N-terminal" evidence="5">
    <location>
        <begin position="44"/>
        <end position="159"/>
    </location>
</feature>
<feature type="compositionally biased region" description="Basic and acidic residues" evidence="3">
    <location>
        <begin position="390"/>
        <end position="403"/>
    </location>
</feature>
<comment type="similarity">
    <text evidence="1">Belongs to the N(4)/N(6)-methyltransferase family.</text>
</comment>
<dbReference type="InterPro" id="IPR003356">
    <property type="entry name" value="DNA_methylase_A-5"/>
</dbReference>
<dbReference type="Proteomes" id="UP000600877">
    <property type="component" value="Unassembled WGS sequence"/>
</dbReference>
<dbReference type="Gene3D" id="3.40.50.150">
    <property type="entry name" value="Vaccinia Virus protein VP39"/>
    <property type="match status" value="1"/>
</dbReference>
<dbReference type="PRINTS" id="PR00507">
    <property type="entry name" value="N12N6MTFRASE"/>
</dbReference>
<dbReference type="SUPFAM" id="SSF53335">
    <property type="entry name" value="S-adenosyl-L-methionine-dependent methyltransferases"/>
    <property type="match status" value="1"/>
</dbReference>
<comment type="caution">
    <text evidence="6">The sequence shown here is derived from an EMBL/GenBank/DDBJ whole genome shotgun (WGS) entry which is preliminary data.</text>
</comment>
<dbReference type="PANTHER" id="PTHR42998">
    <property type="entry name" value="TYPE I RESTRICTION ENZYME HINDVIIP M PROTEIN-RELATED"/>
    <property type="match status" value="1"/>
</dbReference>
<dbReference type="InterPro" id="IPR029063">
    <property type="entry name" value="SAM-dependent_MTases_sf"/>
</dbReference>
<feature type="region of interest" description="Disordered" evidence="3">
    <location>
        <begin position="379"/>
        <end position="403"/>
    </location>
</feature>
<evidence type="ECO:0000256" key="2">
    <source>
        <dbReference type="ARBA" id="ARBA00022747"/>
    </source>
</evidence>
<proteinExistence type="inferred from homology"/>
<accession>A0ABQ2YMF7</accession>
<evidence type="ECO:0000259" key="5">
    <source>
        <dbReference type="Pfam" id="PF13588"/>
    </source>
</evidence>
<feature type="domain" description="DNA methylase adenine-specific" evidence="4">
    <location>
        <begin position="298"/>
        <end position="362"/>
    </location>
</feature>
<sequence length="839" mass="94860">MRTTKKPAHKPSQPFPLAADTLHQEGNWLWIPLRKEWRDVTNKPEEIVRQKFIRTLVEHYGYSLDQMDQEQRTQYGHRSPRADIVIWQSADEKHKKFPILVIECKTDTIEIQERDYYQAASYTVASGCEIFIATNLRHTAVFKLVARMPGEFVAINEIPKATDWGDAKRLKEVLDSLRAFNRKEFQDLLFVCHSILRDVHKMDPGRAFDTISKILFIKMYVERSGQHGTFTTDYLDRRAAVRLPTDLAVHDGLFEQTKAFYRADELFTATDKLDISEETFRRIVKQLERFDLSKTGDDIKGLAFEKFLGTTFRGELGQFFTPRPVVEFMVDLLNPQEGQLICDPASGSGGFLIRAFEHVRAQIVADVQRQKDDARARIEAKYLPSENESDEQRDAREDKTEREIEQEFARLNHQLLPSGDDNKPIDTRVGRLAWKCIYGTDAEPRAARTAKMNMIMHGDGHGGIHYHDGLLDINGIFNGRFDLVLTNPPFGSNVGNDQKVGGSDETRVPTDEAYITRCRERGYGDAWEESHQRLLDAAAAKTPILDLFEIGKGKNNRPTELIFVERCLNLLKPGGRMGIVLPDGNLNNPSLAWLRRWAEGRAKLLAVVSLPEETFKSSNATVKASLVFLRKFTDDESIAWEAAWTQAHSELDADFDTQRTAQHLAYASRIVSGEDAEVQRLLDELAALGLNRTLLPWQRGEAPAYPRTCRPTTQGKPVWLGDVAREHKKAVVEFKKQAAAALAGVQKHSDALLSELKSKYKSIDEAHSVALWARVRELFDYPVFVAAPKTVGITSTGETGEGVATELPDLLKAYREFENWLAQGAQPEATPNFPVPSAA</sequence>
<dbReference type="InterPro" id="IPR052916">
    <property type="entry name" value="Type-I_RE_MTase_Subunit"/>
</dbReference>
<evidence type="ECO:0000256" key="3">
    <source>
        <dbReference type="SAM" id="MobiDB-lite"/>
    </source>
</evidence>
<organism evidence="6 7">
    <name type="scientific">Vogesella alkaliphila</name>
    <dbReference type="NCBI Taxonomy" id="1193621"/>
    <lineage>
        <taxon>Bacteria</taxon>
        <taxon>Pseudomonadati</taxon>
        <taxon>Pseudomonadota</taxon>
        <taxon>Betaproteobacteria</taxon>
        <taxon>Neisseriales</taxon>
        <taxon>Chromobacteriaceae</taxon>
        <taxon>Vogesella</taxon>
    </lineage>
</organism>
<dbReference type="Pfam" id="PF13588">
    <property type="entry name" value="HSDR_N_2"/>
    <property type="match status" value="1"/>
</dbReference>
<keyword evidence="2" id="KW-0680">Restriction system</keyword>
<reference evidence="7" key="1">
    <citation type="journal article" date="2019" name="Int. J. Syst. Evol. Microbiol.">
        <title>The Global Catalogue of Microorganisms (GCM) 10K type strain sequencing project: providing services to taxonomists for standard genome sequencing and annotation.</title>
        <authorList>
            <consortium name="The Broad Institute Genomics Platform"/>
            <consortium name="The Broad Institute Genome Sequencing Center for Infectious Disease"/>
            <person name="Wu L."/>
            <person name="Ma J."/>
        </authorList>
    </citation>
    <scope>NUCLEOTIDE SEQUENCE [LARGE SCALE GENOMIC DNA]</scope>
    <source>
        <strain evidence="7">KCTC 32041</strain>
    </source>
</reference>
<feature type="domain" description="DNA methylase adenine-specific" evidence="4">
    <location>
        <begin position="435"/>
        <end position="498"/>
    </location>
</feature>
<evidence type="ECO:0000313" key="7">
    <source>
        <dbReference type="Proteomes" id="UP000600877"/>
    </source>
</evidence>